<sequence length="147" mass="14847">MFNSTHRSARGARFALAAAGVAAALTAGGTFAAADTPAPAPAELQATLDQFVDPGISTADKEKLVVSGEQRAANIDTMTGKLAGYGTIGFVVSDVRADGDNADASVAITSPHGTIPGFHMSWQHSDAGWQLTDGSACTILALGRAAC</sequence>
<accession>A0A7K0E0J6</accession>
<reference evidence="5 6" key="1">
    <citation type="submission" date="2019-10" db="EMBL/GenBank/DDBJ databases">
        <title>Nocardia macrotermitis sp. nov. and Nocardia aurantia sp. nov., isolated from the gut of fungus growing-termite Macrotermes natalensis.</title>
        <authorList>
            <person name="Benndorf R."/>
            <person name="Schwitalla J."/>
            <person name="Martin K."/>
            <person name="De Beer W."/>
            <person name="Kaster A.-K."/>
            <person name="Vollmers J."/>
            <person name="Poulsen M."/>
            <person name="Beemelmanns C."/>
        </authorList>
    </citation>
    <scope>NUCLEOTIDE SEQUENCE [LARGE SCALE GENOMIC DNA]</scope>
    <source>
        <strain evidence="5 6">RB56</strain>
    </source>
</reference>
<dbReference type="InterPro" id="IPR058644">
    <property type="entry name" value="Mtb12-like_C"/>
</dbReference>
<dbReference type="Proteomes" id="UP000431401">
    <property type="component" value="Unassembled WGS sequence"/>
</dbReference>
<proteinExistence type="inferred from homology"/>
<dbReference type="Pfam" id="PF26580">
    <property type="entry name" value="Mtb12_C"/>
    <property type="match status" value="1"/>
</dbReference>
<comment type="caution">
    <text evidence="5">The sequence shown here is derived from an EMBL/GenBank/DDBJ whole genome shotgun (WGS) entry which is preliminary data.</text>
</comment>
<evidence type="ECO:0000259" key="4">
    <source>
        <dbReference type="Pfam" id="PF26580"/>
    </source>
</evidence>
<dbReference type="AlphaFoldDB" id="A0A7K0E0J6"/>
<dbReference type="EMBL" id="WEGI01000019">
    <property type="protein sequence ID" value="MQY31411.1"/>
    <property type="molecule type" value="Genomic_DNA"/>
</dbReference>
<evidence type="ECO:0000256" key="2">
    <source>
        <dbReference type="ARBA" id="ARBA00093774"/>
    </source>
</evidence>
<evidence type="ECO:0000313" key="5">
    <source>
        <dbReference type="EMBL" id="MQY31411.1"/>
    </source>
</evidence>
<feature type="chain" id="PRO_5038379932" description="Low molecular weight antigen MTB12-like C-terminal domain-containing protein" evidence="3">
    <location>
        <begin position="33"/>
        <end position="147"/>
    </location>
</feature>
<evidence type="ECO:0000313" key="6">
    <source>
        <dbReference type="Proteomes" id="UP000431401"/>
    </source>
</evidence>
<organism evidence="5 6">
    <name type="scientific">Nocardia aurantia</name>
    <dbReference type="NCBI Taxonomy" id="2585199"/>
    <lineage>
        <taxon>Bacteria</taxon>
        <taxon>Bacillati</taxon>
        <taxon>Actinomycetota</taxon>
        <taxon>Actinomycetes</taxon>
        <taxon>Mycobacteriales</taxon>
        <taxon>Nocardiaceae</taxon>
        <taxon>Nocardia</taxon>
    </lineage>
</organism>
<feature type="domain" description="Low molecular weight antigen MTB12-like C-terminal" evidence="4">
    <location>
        <begin position="37"/>
        <end position="147"/>
    </location>
</feature>
<dbReference type="OrthoDB" id="4381452at2"/>
<keyword evidence="1 3" id="KW-0732">Signal</keyword>
<evidence type="ECO:0000256" key="1">
    <source>
        <dbReference type="ARBA" id="ARBA00022729"/>
    </source>
</evidence>
<gene>
    <name evidence="5" type="ORF">NRB56_70200</name>
</gene>
<feature type="signal peptide" evidence="3">
    <location>
        <begin position="1"/>
        <end position="32"/>
    </location>
</feature>
<dbReference type="RefSeq" id="WP_153348658.1">
    <property type="nucleotide sequence ID" value="NZ_WEGI01000019.1"/>
</dbReference>
<name>A0A7K0E0J6_9NOCA</name>
<comment type="similarity">
    <text evidence="2">Belongs to the MTB12 family.</text>
</comment>
<keyword evidence="6" id="KW-1185">Reference proteome</keyword>
<protein>
    <recommendedName>
        <fullName evidence="4">Low molecular weight antigen MTB12-like C-terminal domain-containing protein</fullName>
    </recommendedName>
</protein>
<evidence type="ECO:0000256" key="3">
    <source>
        <dbReference type="SAM" id="SignalP"/>
    </source>
</evidence>